<evidence type="ECO:0000256" key="8">
    <source>
        <dbReference type="ARBA" id="ARBA00023242"/>
    </source>
</evidence>
<evidence type="ECO:0000256" key="13">
    <source>
        <dbReference type="SAM" id="MobiDB-lite"/>
    </source>
</evidence>
<accession>A0A9Q0KCH9</accession>
<dbReference type="Proteomes" id="UP001141806">
    <property type="component" value="Unassembled WGS sequence"/>
</dbReference>
<feature type="region of interest" description="Disordered" evidence="13">
    <location>
        <begin position="269"/>
        <end position="330"/>
    </location>
</feature>
<name>A0A9Q0KCH9_9MAGN</name>
<keyword evidence="7 12" id="KW-0904">Protein phosphatase</keyword>
<evidence type="ECO:0000256" key="3">
    <source>
        <dbReference type="ARBA" id="ARBA00022723"/>
    </source>
</evidence>
<dbReference type="GO" id="GO:0008420">
    <property type="term" value="F:RNA polymerase II CTD heptapeptide repeat phosphatase activity"/>
    <property type="evidence" value="ECO:0007669"/>
    <property type="project" value="UniProtKB-UniRule"/>
</dbReference>
<comment type="caution">
    <text evidence="15">The sequence shown here is derived from an EMBL/GenBank/DDBJ whole genome shotgun (WGS) entry which is preliminary data.</text>
</comment>
<feature type="compositionally biased region" description="Basic and acidic residues" evidence="13">
    <location>
        <begin position="274"/>
        <end position="288"/>
    </location>
</feature>
<dbReference type="GO" id="GO:0005634">
    <property type="term" value="C:nucleus"/>
    <property type="evidence" value="ECO:0007669"/>
    <property type="project" value="UniProtKB-SubCell"/>
</dbReference>
<dbReference type="PROSITE" id="PS51479">
    <property type="entry name" value="ZF_RTR1"/>
    <property type="match status" value="1"/>
</dbReference>
<dbReference type="PANTHER" id="PTHR14732:SF0">
    <property type="entry name" value="RNA POLYMERASE II SUBUNIT B1 CTD PHOSPHATASE RPAP2-RELATED"/>
    <property type="match status" value="1"/>
</dbReference>
<keyword evidence="6 12" id="KW-0862">Zinc</keyword>
<proteinExistence type="inferred from homology"/>
<keyword evidence="8 12" id="KW-0539">Nucleus</keyword>
<comment type="subcellular location">
    <subcellularLocation>
        <location evidence="1 12">Nucleus</location>
    </subcellularLocation>
</comment>
<dbReference type="GO" id="GO:0005737">
    <property type="term" value="C:cytoplasm"/>
    <property type="evidence" value="ECO:0007669"/>
    <property type="project" value="TreeGrafter"/>
</dbReference>
<comment type="catalytic activity">
    <reaction evidence="10 12">
        <text>O-phospho-L-threonyl-[protein] + H2O = L-threonyl-[protein] + phosphate</text>
        <dbReference type="Rhea" id="RHEA:47004"/>
        <dbReference type="Rhea" id="RHEA-COMP:11060"/>
        <dbReference type="Rhea" id="RHEA-COMP:11605"/>
        <dbReference type="ChEBI" id="CHEBI:15377"/>
        <dbReference type="ChEBI" id="CHEBI:30013"/>
        <dbReference type="ChEBI" id="CHEBI:43474"/>
        <dbReference type="ChEBI" id="CHEBI:61977"/>
        <dbReference type="EC" id="3.1.3.16"/>
    </reaction>
</comment>
<evidence type="ECO:0000256" key="7">
    <source>
        <dbReference type="ARBA" id="ARBA00022912"/>
    </source>
</evidence>
<keyword evidence="16" id="KW-1185">Reference proteome</keyword>
<evidence type="ECO:0000259" key="14">
    <source>
        <dbReference type="PROSITE" id="PS51479"/>
    </source>
</evidence>
<comment type="function">
    <text evidence="12">Putative RNA polymerase II subunit B1 C-terminal domain (CTD) phosphatase involved in RNA polymerase II transcription regulation.</text>
</comment>
<comment type="catalytic activity">
    <reaction evidence="9 12">
        <text>O-phospho-L-seryl-[protein] + H2O = L-seryl-[protein] + phosphate</text>
        <dbReference type="Rhea" id="RHEA:20629"/>
        <dbReference type="Rhea" id="RHEA-COMP:9863"/>
        <dbReference type="Rhea" id="RHEA-COMP:11604"/>
        <dbReference type="ChEBI" id="CHEBI:15377"/>
        <dbReference type="ChEBI" id="CHEBI:29999"/>
        <dbReference type="ChEBI" id="CHEBI:43474"/>
        <dbReference type="ChEBI" id="CHEBI:83421"/>
        <dbReference type="EC" id="3.1.3.16"/>
    </reaction>
</comment>
<dbReference type="Gene3D" id="1.25.40.820">
    <property type="match status" value="1"/>
</dbReference>
<evidence type="ECO:0000256" key="11">
    <source>
        <dbReference type="PROSITE-ProRule" id="PRU00812"/>
    </source>
</evidence>
<sequence length="663" mass="72249">MEKDQTLSVKQAVHKLQLFLLDGISHESQLFASGSLMSRSDYEDVVTERSISQLCGYPLCNNHLPSERATKGRYRISLKEHKVYDLQETYMYCSSGCLINSRAFAESLQSERCSVSHPAKINEILGLFGDSGFDESVFGKKGDLGLSNLKIQEIEDPKAVGELSMKNWVGSANAIEGYVPKDRSLNFEANLKQRREGSKSGLPKPKVGMDEVVNEMDFTSTIIIGDPFNNSSTFFSTSPDGSVTKLKESKKGKVSSKVMGDEISSLKASAGPFHKRDGSLPKLKEPKGEVSGTTPAVESRNLAYSLGPSQSGHGVSPLESNGEVSVGGTTQSIERTLKSSLKCSGAKKSGCSVSWADEKKISNEDDSNTCSVRQSGEVLEHAESSSRSNMEDDSSVRLASAEACAAALSLAAEAVASGESDMSNAVTEAGITILSHIQDTDEENSEVNVLEPELMRWSLKPGFAHFELHDKMSRDSWYDTVPEGFSLDLSSFATMYMALFGWITSSSLAYIYGRDESSCEEFSVVNGREYPHKEVLDDGRSSEIKQTLAGCLAQALPGLVMDLRVRTPVSALEQGLGHLLETMSFLEALPPLRTKQWNVIILVFIDALSVFRFPALTPHLTSRRMLLHKVLDGAGVSIQEYETMKDIVTPLGRLPQFSTQSGA</sequence>
<evidence type="ECO:0000256" key="5">
    <source>
        <dbReference type="ARBA" id="ARBA00022801"/>
    </source>
</evidence>
<evidence type="ECO:0000256" key="10">
    <source>
        <dbReference type="ARBA" id="ARBA00048336"/>
    </source>
</evidence>
<dbReference type="InterPro" id="IPR007308">
    <property type="entry name" value="Rtr1/RPAP2_dom"/>
</dbReference>
<evidence type="ECO:0000256" key="4">
    <source>
        <dbReference type="ARBA" id="ARBA00022771"/>
    </source>
</evidence>
<evidence type="ECO:0000256" key="12">
    <source>
        <dbReference type="RuleBase" id="RU367080"/>
    </source>
</evidence>
<dbReference type="GO" id="GO:0043175">
    <property type="term" value="F:RNA polymerase core enzyme binding"/>
    <property type="evidence" value="ECO:0007669"/>
    <property type="project" value="UniProtKB-UniRule"/>
</dbReference>
<feature type="compositionally biased region" description="Polar residues" evidence="13">
    <location>
        <begin position="307"/>
        <end position="330"/>
    </location>
</feature>
<keyword evidence="5 12" id="KW-0378">Hydrolase</keyword>
<evidence type="ECO:0000256" key="2">
    <source>
        <dbReference type="ARBA" id="ARBA00005676"/>
    </source>
</evidence>
<comment type="similarity">
    <text evidence="2 11 12">Belongs to the RPAP2 family.</text>
</comment>
<dbReference type="GO" id="GO:0008270">
    <property type="term" value="F:zinc ion binding"/>
    <property type="evidence" value="ECO:0007669"/>
    <property type="project" value="UniProtKB-KW"/>
</dbReference>
<dbReference type="InterPro" id="IPR038534">
    <property type="entry name" value="Rtr1/RPAP2_sf"/>
</dbReference>
<organism evidence="15 16">
    <name type="scientific">Protea cynaroides</name>
    <dbReference type="NCBI Taxonomy" id="273540"/>
    <lineage>
        <taxon>Eukaryota</taxon>
        <taxon>Viridiplantae</taxon>
        <taxon>Streptophyta</taxon>
        <taxon>Embryophyta</taxon>
        <taxon>Tracheophyta</taxon>
        <taxon>Spermatophyta</taxon>
        <taxon>Magnoliopsida</taxon>
        <taxon>Proteales</taxon>
        <taxon>Proteaceae</taxon>
        <taxon>Protea</taxon>
    </lineage>
</organism>
<dbReference type="AlphaFoldDB" id="A0A9Q0KCH9"/>
<evidence type="ECO:0000313" key="15">
    <source>
        <dbReference type="EMBL" id="KAJ4967909.1"/>
    </source>
</evidence>
<reference evidence="15" key="1">
    <citation type="journal article" date="2023" name="Plant J.">
        <title>The genome of the king protea, Protea cynaroides.</title>
        <authorList>
            <person name="Chang J."/>
            <person name="Duong T.A."/>
            <person name="Schoeman C."/>
            <person name="Ma X."/>
            <person name="Roodt D."/>
            <person name="Barker N."/>
            <person name="Li Z."/>
            <person name="Van de Peer Y."/>
            <person name="Mizrachi E."/>
        </authorList>
    </citation>
    <scope>NUCLEOTIDE SEQUENCE</scope>
    <source>
        <tissue evidence="15">Young leaves</tissue>
    </source>
</reference>
<protein>
    <recommendedName>
        <fullName evidence="12">RNA polymerase II subunit B1 CTD phosphatase RPAP2 homolog</fullName>
        <ecNumber evidence="12">3.1.3.16</ecNumber>
    </recommendedName>
</protein>
<dbReference type="InterPro" id="IPR039693">
    <property type="entry name" value="Rtr1/RPAP2"/>
</dbReference>
<dbReference type="EMBL" id="JAMYWD010000006">
    <property type="protein sequence ID" value="KAJ4967909.1"/>
    <property type="molecule type" value="Genomic_DNA"/>
</dbReference>
<dbReference type="Pfam" id="PF04181">
    <property type="entry name" value="RPAP2_Rtr1"/>
    <property type="match status" value="1"/>
</dbReference>
<dbReference type="OrthoDB" id="2590500at2759"/>
<keyword evidence="4 12" id="KW-0863">Zinc-finger</keyword>
<evidence type="ECO:0000313" key="16">
    <source>
        <dbReference type="Proteomes" id="UP001141806"/>
    </source>
</evidence>
<evidence type="ECO:0000256" key="6">
    <source>
        <dbReference type="ARBA" id="ARBA00022833"/>
    </source>
</evidence>
<feature type="domain" description="RTR1-type" evidence="14">
    <location>
        <begin position="32"/>
        <end position="117"/>
    </location>
</feature>
<feature type="region of interest" description="Disordered" evidence="13">
    <location>
        <begin position="362"/>
        <end position="394"/>
    </location>
</feature>
<gene>
    <name evidence="15" type="ORF">NE237_014610</name>
</gene>
<dbReference type="EC" id="3.1.3.16" evidence="12"/>
<evidence type="ECO:0000256" key="9">
    <source>
        <dbReference type="ARBA" id="ARBA00047761"/>
    </source>
</evidence>
<evidence type="ECO:0000256" key="1">
    <source>
        <dbReference type="ARBA" id="ARBA00004123"/>
    </source>
</evidence>
<dbReference type="PANTHER" id="PTHR14732">
    <property type="entry name" value="RNA POLYMERASE II SUBUNIT B1 CTD PHOSPHATASE RPAP2-RELATED"/>
    <property type="match status" value="1"/>
</dbReference>
<keyword evidence="3 12" id="KW-0479">Metal-binding</keyword>